<keyword evidence="2" id="KW-0597">Phosphoprotein</keyword>
<dbReference type="AlphaFoldDB" id="A0A7S4SW33"/>
<dbReference type="InterPro" id="IPR014031">
    <property type="entry name" value="Ketoacyl_synth_C"/>
</dbReference>
<dbReference type="InterPro" id="IPR020841">
    <property type="entry name" value="PKS_Beta-ketoAc_synthase_dom"/>
</dbReference>
<sequence length="967" mass="105109">MAHWCSARRGAAPVSEAALTHAPVRQIAMADLASGALVEIVGVPTDGAASGARDLNGCKAQLVQFDRGARRWTVVTFDGLTVSLDPKFVRPLRADELKDYDLVLGPKSDLPTVAVELCRLLSEQGYARLRQFVSEEDAKAMVDAADSLDEEGHFSRLAVEFERGYLGVDGYAKVLLLNPTSASAPGFVKRSPLATMDSNFAALCELLEPHTLEPLGFKLFSRSNMLLQMPIAESEEGKYEHADVEDGDAEGYLQTMVRKKLTLMQFIGPASGTLTLIPRLEGGEKVQLKAEPNTLLVLANSRYEYSLDIKGKSLTLSAFLMTEPPNFTFASAPEGDIQVLGVLGSGPTPPPSPQVVIDGMYCRYGTGAEGRDRFWNGVGKSATDGLTEIPFMRWDHSFYYHPEGLNGAAYTRHGCFGIEGVEYFDNKFFEISPAEAKGMDPCQRQVMEVSYMALVEGGWDKRMLQKNSQNIGHFAGIDKDDWMCMVSSGMIDLSGAHGAAAAANAIISNRFSYSMNLKGASMTIDTACSSSLVCTHVSKLHLRFKEGEEMPASIVNGLNLMLYQGPFVGCCGAGMLSHEGRSFTFNASADGYARGELSGAIIFKVQDYESTSDSVLCCLAGSQANQDGRSASLSAPNGPAQEKCINAVLREAGLTPTEVDCFECHGTGTALGDPIEVGAFRKVMSYTPRFEPMVITSSKSNIAHGEGGAGLAGFFKCCMQVMHCEGAANVHLKTKNPHLDMEGFPCQMLSEGVTMREDGAYTGVSSFGFGGTNAHGEAWGRNIMTSRGGRLQDTAAAFRKKLAMAPPPEITMIGDDVFEWETTGPDPRAEPGTRWKVQLDEDGTIEWEQDDDDMREYGDEFYLQGPRNDWEPVALERHESIDGLWVGTLTIGGSGEEEFQIIADQNPEMVYHPEAGRCTQKSAPILGPEKAGREQTWLVRGAEGDVFRIEFFQQDAHFSVIWLKGES</sequence>
<evidence type="ECO:0000256" key="1">
    <source>
        <dbReference type="ARBA" id="ARBA00022450"/>
    </source>
</evidence>
<keyword evidence="3" id="KW-0808">Transferase</keyword>
<keyword evidence="1" id="KW-0596">Phosphopantetheine</keyword>
<feature type="domain" description="Ketosynthase family 3 (KS3)" evidence="4">
    <location>
        <begin position="352"/>
        <end position="780"/>
    </location>
</feature>
<dbReference type="InterPro" id="IPR030834">
    <property type="entry name" value="PKS_assoc_dom"/>
</dbReference>
<dbReference type="InterPro" id="IPR014030">
    <property type="entry name" value="Ketoacyl_synth_N"/>
</dbReference>
<dbReference type="SUPFAM" id="SSF53901">
    <property type="entry name" value="Thiolase-like"/>
    <property type="match status" value="1"/>
</dbReference>
<dbReference type="EMBL" id="HBNR01080474">
    <property type="protein sequence ID" value="CAE4657423.1"/>
    <property type="molecule type" value="Transcribed_RNA"/>
</dbReference>
<dbReference type="PANTHER" id="PTHR43775:SF37">
    <property type="entry name" value="SI:DKEY-61P9.11"/>
    <property type="match status" value="1"/>
</dbReference>
<dbReference type="PROSITE" id="PS52004">
    <property type="entry name" value="KS3_2"/>
    <property type="match status" value="1"/>
</dbReference>
<dbReference type="NCBIfam" id="TIGR04556">
    <property type="entry name" value="PKS_assoc"/>
    <property type="match status" value="1"/>
</dbReference>
<dbReference type="SMART" id="SM00825">
    <property type="entry name" value="PKS_KS"/>
    <property type="match status" value="1"/>
</dbReference>
<evidence type="ECO:0000256" key="3">
    <source>
        <dbReference type="RuleBase" id="RU003694"/>
    </source>
</evidence>
<evidence type="ECO:0000313" key="5">
    <source>
        <dbReference type="EMBL" id="CAE4657423.1"/>
    </source>
</evidence>
<proteinExistence type="inferred from homology"/>
<dbReference type="InterPro" id="IPR050091">
    <property type="entry name" value="PKS_NRPS_Biosynth_Enz"/>
</dbReference>
<dbReference type="Gene3D" id="3.40.47.10">
    <property type="match status" value="1"/>
</dbReference>
<name>A0A7S4SW33_9DINO</name>
<gene>
    <name evidence="5" type="ORF">AMON00008_LOCUS57485</name>
</gene>
<reference evidence="5" key="1">
    <citation type="submission" date="2021-01" db="EMBL/GenBank/DDBJ databases">
        <authorList>
            <person name="Corre E."/>
            <person name="Pelletier E."/>
            <person name="Niang G."/>
            <person name="Scheremetjew M."/>
            <person name="Finn R."/>
            <person name="Kale V."/>
            <person name="Holt S."/>
            <person name="Cochrane G."/>
            <person name="Meng A."/>
            <person name="Brown T."/>
            <person name="Cohen L."/>
        </authorList>
    </citation>
    <scope>NUCLEOTIDE SEQUENCE</scope>
    <source>
        <strain evidence="5">CCMP3105</strain>
    </source>
</reference>
<protein>
    <recommendedName>
        <fullName evidence="4">Ketosynthase family 3 (KS3) domain-containing protein</fullName>
    </recommendedName>
</protein>
<dbReference type="GO" id="GO:0006633">
    <property type="term" value="P:fatty acid biosynthetic process"/>
    <property type="evidence" value="ECO:0007669"/>
    <property type="project" value="TreeGrafter"/>
</dbReference>
<dbReference type="CDD" id="cd00833">
    <property type="entry name" value="PKS"/>
    <property type="match status" value="1"/>
</dbReference>
<dbReference type="GO" id="GO:0004312">
    <property type="term" value="F:fatty acid synthase activity"/>
    <property type="evidence" value="ECO:0007669"/>
    <property type="project" value="TreeGrafter"/>
</dbReference>
<dbReference type="InterPro" id="IPR016039">
    <property type="entry name" value="Thiolase-like"/>
</dbReference>
<organism evidence="5">
    <name type="scientific">Alexandrium monilatum</name>
    <dbReference type="NCBI Taxonomy" id="311494"/>
    <lineage>
        <taxon>Eukaryota</taxon>
        <taxon>Sar</taxon>
        <taxon>Alveolata</taxon>
        <taxon>Dinophyceae</taxon>
        <taxon>Gonyaulacales</taxon>
        <taxon>Pyrocystaceae</taxon>
        <taxon>Alexandrium</taxon>
    </lineage>
</organism>
<dbReference type="Pfam" id="PF00109">
    <property type="entry name" value="ketoacyl-synt"/>
    <property type="match status" value="1"/>
</dbReference>
<dbReference type="PANTHER" id="PTHR43775">
    <property type="entry name" value="FATTY ACID SYNTHASE"/>
    <property type="match status" value="1"/>
</dbReference>
<dbReference type="Pfam" id="PF02801">
    <property type="entry name" value="Ketoacyl-synt_C"/>
    <property type="match status" value="1"/>
</dbReference>
<comment type="similarity">
    <text evidence="3">Belongs to the thiolase-like superfamily. Beta-ketoacyl-ACP synthases family.</text>
</comment>
<accession>A0A7S4SW33</accession>
<evidence type="ECO:0000256" key="2">
    <source>
        <dbReference type="ARBA" id="ARBA00022553"/>
    </source>
</evidence>
<evidence type="ECO:0000259" key="4">
    <source>
        <dbReference type="PROSITE" id="PS52004"/>
    </source>
</evidence>